<proteinExistence type="predicted"/>
<keyword evidence="5 7" id="KW-1133">Transmembrane helix</keyword>
<feature type="transmembrane region" description="Helical" evidence="7">
    <location>
        <begin position="16"/>
        <end position="37"/>
    </location>
</feature>
<keyword evidence="3" id="KW-1003">Cell membrane</keyword>
<evidence type="ECO:0000259" key="8">
    <source>
        <dbReference type="Pfam" id="PF02687"/>
    </source>
</evidence>
<dbReference type="Proteomes" id="UP000055136">
    <property type="component" value="Chromosome"/>
</dbReference>
<feature type="transmembrane region" description="Helical" evidence="7">
    <location>
        <begin position="336"/>
        <end position="359"/>
    </location>
</feature>
<dbReference type="STRING" id="1748243.Tel_03625"/>
<dbReference type="Pfam" id="PF12704">
    <property type="entry name" value="MacB_PCD"/>
    <property type="match status" value="1"/>
</dbReference>
<dbReference type="Pfam" id="PF02687">
    <property type="entry name" value="FtsX"/>
    <property type="match status" value="1"/>
</dbReference>
<evidence type="ECO:0000256" key="1">
    <source>
        <dbReference type="ARBA" id="ARBA00004651"/>
    </source>
</evidence>
<feature type="domain" description="ABC3 transporter permease C-terminal" evidence="8">
    <location>
        <begin position="249"/>
        <end position="363"/>
    </location>
</feature>
<dbReference type="InterPro" id="IPR003838">
    <property type="entry name" value="ABC3_permease_C"/>
</dbReference>
<keyword evidence="2" id="KW-0813">Transport</keyword>
<dbReference type="EMBL" id="CP013099">
    <property type="protein sequence ID" value="ALP52304.1"/>
    <property type="molecule type" value="Genomic_DNA"/>
</dbReference>
<keyword evidence="11" id="KW-1185">Reference proteome</keyword>
<feature type="transmembrane region" description="Helical" evidence="7">
    <location>
        <begin position="246"/>
        <end position="267"/>
    </location>
</feature>
<dbReference type="GO" id="GO:0005886">
    <property type="term" value="C:plasma membrane"/>
    <property type="evidence" value="ECO:0007669"/>
    <property type="project" value="UniProtKB-SubCell"/>
</dbReference>
<keyword evidence="4 7" id="KW-0812">Transmembrane</keyword>
<reference evidence="10" key="1">
    <citation type="submission" date="2015-10" db="EMBL/GenBank/DDBJ databases">
        <title>Description of Candidatus Tenderia electrophaga gen. nov, sp. nov., an Uncultivated Electroautotroph from a Biocathode Enrichment.</title>
        <authorList>
            <person name="Eddie B.J."/>
            <person name="Malanoski A.P."/>
            <person name="Wang Z."/>
            <person name="Hall R.J."/>
            <person name="Oh S.D."/>
            <person name="Heiner C."/>
            <person name="Lin B."/>
            <person name="Strycharz-Glaven S.M."/>
        </authorList>
    </citation>
    <scope>NUCLEOTIDE SEQUENCE [LARGE SCALE GENOMIC DNA]</scope>
    <source>
        <strain evidence="10">NRL1</strain>
    </source>
</reference>
<dbReference type="InterPro" id="IPR051125">
    <property type="entry name" value="ABC-4/HrtB_transporter"/>
</dbReference>
<dbReference type="PANTHER" id="PTHR43738">
    <property type="entry name" value="ABC TRANSPORTER, MEMBRANE PROTEIN"/>
    <property type="match status" value="1"/>
</dbReference>
<evidence type="ECO:0000313" key="11">
    <source>
        <dbReference type="Proteomes" id="UP000055136"/>
    </source>
</evidence>
<dbReference type="PANTHER" id="PTHR43738:SF1">
    <property type="entry name" value="HEMIN TRANSPORT SYSTEM PERMEASE PROTEIN HRTB-RELATED"/>
    <property type="match status" value="1"/>
</dbReference>
<organism evidence="10 11">
    <name type="scientific">Candidatus Tenderia electrophaga</name>
    <dbReference type="NCBI Taxonomy" id="1748243"/>
    <lineage>
        <taxon>Bacteria</taxon>
        <taxon>Pseudomonadati</taxon>
        <taxon>Pseudomonadota</taxon>
        <taxon>Gammaproteobacteria</taxon>
        <taxon>Candidatus Tenderiales</taxon>
        <taxon>Candidatus Tenderiaceae</taxon>
        <taxon>Candidatus Tenderia</taxon>
    </lineage>
</organism>
<feature type="transmembrane region" description="Helical" evidence="7">
    <location>
        <begin position="288"/>
        <end position="316"/>
    </location>
</feature>
<gene>
    <name evidence="10" type="ORF">Tel_03625</name>
</gene>
<accession>A0A0S2TAW2</accession>
<keyword evidence="6 7" id="KW-0472">Membrane</keyword>
<evidence type="ECO:0000313" key="10">
    <source>
        <dbReference type="EMBL" id="ALP52304.1"/>
    </source>
</evidence>
<evidence type="ECO:0000256" key="3">
    <source>
        <dbReference type="ARBA" id="ARBA00022475"/>
    </source>
</evidence>
<name>A0A0S2TAW2_9GAMM</name>
<dbReference type="AlphaFoldDB" id="A0A0S2TAW2"/>
<evidence type="ECO:0000256" key="4">
    <source>
        <dbReference type="ARBA" id="ARBA00022692"/>
    </source>
</evidence>
<evidence type="ECO:0000256" key="6">
    <source>
        <dbReference type="ARBA" id="ARBA00023136"/>
    </source>
</evidence>
<evidence type="ECO:0000256" key="5">
    <source>
        <dbReference type="ARBA" id="ARBA00022989"/>
    </source>
</evidence>
<feature type="domain" description="MacB-like periplasmic core" evidence="9">
    <location>
        <begin position="21"/>
        <end position="218"/>
    </location>
</feature>
<evidence type="ECO:0008006" key="12">
    <source>
        <dbReference type="Google" id="ProtNLM"/>
    </source>
</evidence>
<protein>
    <recommendedName>
        <fullName evidence="12">ABC3 transporter permease protein domain-containing protein</fullName>
    </recommendedName>
</protein>
<evidence type="ECO:0000259" key="9">
    <source>
        <dbReference type="Pfam" id="PF12704"/>
    </source>
</evidence>
<dbReference type="KEGG" id="tee:Tel_03625"/>
<evidence type="ECO:0000256" key="7">
    <source>
        <dbReference type="SAM" id="Phobius"/>
    </source>
</evidence>
<sequence>MLRWSLKNLLAEPLRLLAGAMAVAISFILVIFFDAVFEGESEQMVAYLEEMEADVWVMQKGVSNMHMASSLLWDWKVDRVAEMDGVAQTSSILYLNAAIKASGRDWFSYIIGLDPDTQWGGPWDVVEGEAIPGPGEAVIPVVMARLAGLELGDWVTLIDRELRIVGLTRGTFSMSSAVVFVSHEDLGDLIEAKDQVSYIMVKTVPGMVPETVAARIRQAVDKVNALASAEFIARDRKMALQMGAEIIFMMTIIGTLLALVIVAFSAYTQTARKQRELAIAKALGFHTAQLFGAALLQTLVLTLLGLLLASVIAYALLPLLPELLPQITLAVKPHTLLTMVVVALPVALLASLGPVAKVARVDPLLVFKR</sequence>
<comment type="subcellular location">
    <subcellularLocation>
        <location evidence="1">Cell membrane</location>
        <topology evidence="1">Multi-pass membrane protein</topology>
    </subcellularLocation>
</comment>
<evidence type="ECO:0000256" key="2">
    <source>
        <dbReference type="ARBA" id="ARBA00022448"/>
    </source>
</evidence>
<dbReference type="InterPro" id="IPR025857">
    <property type="entry name" value="MacB_PCD"/>
</dbReference>